<organism evidence="6 7">
    <name type="scientific">Alkalimarinus sediminis</name>
    <dbReference type="NCBI Taxonomy" id="1632866"/>
    <lineage>
        <taxon>Bacteria</taxon>
        <taxon>Pseudomonadati</taxon>
        <taxon>Pseudomonadota</taxon>
        <taxon>Gammaproteobacteria</taxon>
        <taxon>Alteromonadales</taxon>
        <taxon>Alteromonadaceae</taxon>
        <taxon>Alkalimarinus</taxon>
    </lineage>
</organism>
<gene>
    <name evidence="6" type="ORF">NNL22_07360</name>
</gene>
<dbReference type="CDD" id="cd02968">
    <property type="entry name" value="SCO"/>
    <property type="match status" value="1"/>
</dbReference>
<keyword evidence="2 3" id="KW-0186">Copper</keyword>
<evidence type="ECO:0000256" key="3">
    <source>
        <dbReference type="PIRSR" id="PIRSR603782-1"/>
    </source>
</evidence>
<reference evidence="6" key="1">
    <citation type="submission" date="2022-07" db="EMBL/GenBank/DDBJ databases">
        <title>Alkalimarinus sp. nov., isolated from gut of a Alitta virens.</title>
        <authorList>
            <person name="Yang A.I."/>
            <person name="Shin N.-R."/>
        </authorList>
    </citation>
    <scope>NUCLEOTIDE SEQUENCE</scope>
    <source>
        <strain evidence="6">FA028</strain>
    </source>
</reference>
<sequence length="198" mass="21637">MKFKVIVIVLLFAIVGAGVWSGSKLFSNQETDPSRMKADFLRGGNFVMSSGGSKFELADLKGKVVLLYFGFTSCPDVCPTGLSVIKSAMTKLGERANDIQVLFISLDPGRDDESRLKAYLPFFDERIVGLSGTSGELAAATKLYGVYYKKVKSDSSSFGYTIDHSANYFVIDSEGQLVYVLDHSVDSDKLAETILKTH</sequence>
<feature type="domain" description="Thioredoxin" evidence="5">
    <location>
        <begin position="26"/>
        <end position="198"/>
    </location>
</feature>
<dbReference type="PROSITE" id="PS51352">
    <property type="entry name" value="THIOREDOXIN_2"/>
    <property type="match status" value="1"/>
</dbReference>
<name>A0A9E8HLN3_9ALTE</name>
<feature type="binding site" evidence="3">
    <location>
        <position position="78"/>
    </location>
    <ligand>
        <name>Cu cation</name>
        <dbReference type="ChEBI" id="CHEBI:23378"/>
    </ligand>
</feature>
<dbReference type="Pfam" id="PF02630">
    <property type="entry name" value="SCO1-SenC"/>
    <property type="match status" value="1"/>
</dbReference>
<keyword evidence="7" id="KW-1185">Reference proteome</keyword>
<dbReference type="FunFam" id="3.40.30.10:FF:000013">
    <property type="entry name" value="Blast:Protein SCO1 homolog, mitochondrial"/>
    <property type="match status" value="1"/>
</dbReference>
<dbReference type="SUPFAM" id="SSF52833">
    <property type="entry name" value="Thioredoxin-like"/>
    <property type="match status" value="1"/>
</dbReference>
<accession>A0A9E8HLN3</accession>
<dbReference type="KEGG" id="asem:NNL22_07360"/>
<dbReference type="InterPro" id="IPR003782">
    <property type="entry name" value="SCO1/SenC"/>
</dbReference>
<protein>
    <submittedName>
        <fullName evidence="6">SCO family protein</fullName>
    </submittedName>
</protein>
<dbReference type="PANTHER" id="PTHR12151">
    <property type="entry name" value="ELECTRON TRANSPORT PROTIN SCO1/SENC FAMILY MEMBER"/>
    <property type="match status" value="1"/>
</dbReference>
<dbReference type="InterPro" id="IPR036249">
    <property type="entry name" value="Thioredoxin-like_sf"/>
</dbReference>
<dbReference type="Gene3D" id="3.40.30.10">
    <property type="entry name" value="Glutaredoxin"/>
    <property type="match status" value="1"/>
</dbReference>
<dbReference type="RefSeq" id="WP_251811860.1">
    <property type="nucleotide sequence ID" value="NZ_CP101527.1"/>
</dbReference>
<feature type="binding site" evidence="3">
    <location>
        <position position="164"/>
    </location>
    <ligand>
        <name>Cu cation</name>
        <dbReference type="ChEBI" id="CHEBI:23378"/>
    </ligand>
</feature>
<proteinExistence type="inferred from homology"/>
<dbReference type="PANTHER" id="PTHR12151:SF25">
    <property type="entry name" value="LINALOOL DEHYDRATASE_ISOMERASE DOMAIN-CONTAINING PROTEIN"/>
    <property type="match status" value="1"/>
</dbReference>
<keyword evidence="4" id="KW-1015">Disulfide bond</keyword>
<comment type="similarity">
    <text evidence="1">Belongs to the SCO1/2 family.</text>
</comment>
<evidence type="ECO:0000313" key="7">
    <source>
        <dbReference type="Proteomes" id="UP001164472"/>
    </source>
</evidence>
<keyword evidence="3" id="KW-0479">Metal-binding</keyword>
<dbReference type="Proteomes" id="UP001164472">
    <property type="component" value="Chromosome"/>
</dbReference>
<dbReference type="EMBL" id="CP101527">
    <property type="protein sequence ID" value="UZW76397.1"/>
    <property type="molecule type" value="Genomic_DNA"/>
</dbReference>
<feature type="binding site" evidence="3">
    <location>
        <position position="74"/>
    </location>
    <ligand>
        <name>Cu cation</name>
        <dbReference type="ChEBI" id="CHEBI:23378"/>
    </ligand>
</feature>
<evidence type="ECO:0000259" key="5">
    <source>
        <dbReference type="PROSITE" id="PS51352"/>
    </source>
</evidence>
<dbReference type="GO" id="GO:0046872">
    <property type="term" value="F:metal ion binding"/>
    <property type="evidence" value="ECO:0007669"/>
    <property type="project" value="UniProtKB-KW"/>
</dbReference>
<feature type="disulfide bond" description="Redox-active" evidence="4">
    <location>
        <begin position="74"/>
        <end position="78"/>
    </location>
</feature>
<dbReference type="InterPro" id="IPR013766">
    <property type="entry name" value="Thioredoxin_domain"/>
</dbReference>
<evidence type="ECO:0000256" key="1">
    <source>
        <dbReference type="ARBA" id="ARBA00010996"/>
    </source>
</evidence>
<evidence type="ECO:0000256" key="4">
    <source>
        <dbReference type="PIRSR" id="PIRSR603782-2"/>
    </source>
</evidence>
<evidence type="ECO:0000256" key="2">
    <source>
        <dbReference type="ARBA" id="ARBA00023008"/>
    </source>
</evidence>
<dbReference type="AlphaFoldDB" id="A0A9E8HLN3"/>
<evidence type="ECO:0000313" key="6">
    <source>
        <dbReference type="EMBL" id="UZW76397.1"/>
    </source>
</evidence>